<comment type="caution">
    <text evidence="1">The sequence shown here is derived from an EMBL/GenBank/DDBJ whole genome shotgun (WGS) entry which is preliminary data.</text>
</comment>
<reference evidence="1" key="1">
    <citation type="journal article" date="2019" name="bioRxiv">
        <title>The Genome of the Zebra Mussel, Dreissena polymorpha: A Resource for Invasive Species Research.</title>
        <authorList>
            <person name="McCartney M.A."/>
            <person name="Auch B."/>
            <person name="Kono T."/>
            <person name="Mallez S."/>
            <person name="Zhang Y."/>
            <person name="Obille A."/>
            <person name="Becker A."/>
            <person name="Abrahante J.E."/>
            <person name="Garbe J."/>
            <person name="Badalamenti J.P."/>
            <person name="Herman A."/>
            <person name="Mangelson H."/>
            <person name="Liachko I."/>
            <person name="Sullivan S."/>
            <person name="Sone E.D."/>
            <person name="Koren S."/>
            <person name="Silverstein K.A.T."/>
            <person name="Beckman K.B."/>
            <person name="Gohl D.M."/>
        </authorList>
    </citation>
    <scope>NUCLEOTIDE SEQUENCE</scope>
    <source>
        <strain evidence="1">Duluth1</strain>
        <tissue evidence="1">Whole animal</tissue>
    </source>
</reference>
<sequence>MYISNVHVNELRRCGTLRARQDTKEIVDVHYIRLCLKPSRPCSSTNCENLPHSNLSHHTSHSAIINLAPSIRTTSAVATGERRTGRCGHTGSRGLGYCSSGNALLTYRYEEMARKGVIKIARSNLPKTAYRGWKGALHQQSEQKENK</sequence>
<protein>
    <submittedName>
        <fullName evidence="1">Uncharacterized protein</fullName>
    </submittedName>
</protein>
<dbReference type="AlphaFoldDB" id="A0A9D4NLG7"/>
<organism evidence="1 2">
    <name type="scientific">Dreissena polymorpha</name>
    <name type="common">Zebra mussel</name>
    <name type="synonym">Mytilus polymorpha</name>
    <dbReference type="NCBI Taxonomy" id="45954"/>
    <lineage>
        <taxon>Eukaryota</taxon>
        <taxon>Metazoa</taxon>
        <taxon>Spiralia</taxon>
        <taxon>Lophotrochozoa</taxon>
        <taxon>Mollusca</taxon>
        <taxon>Bivalvia</taxon>
        <taxon>Autobranchia</taxon>
        <taxon>Heteroconchia</taxon>
        <taxon>Euheterodonta</taxon>
        <taxon>Imparidentia</taxon>
        <taxon>Neoheterodontei</taxon>
        <taxon>Myida</taxon>
        <taxon>Dreissenoidea</taxon>
        <taxon>Dreissenidae</taxon>
        <taxon>Dreissena</taxon>
    </lineage>
</organism>
<accession>A0A9D4NLG7</accession>
<reference evidence="1" key="2">
    <citation type="submission" date="2020-11" db="EMBL/GenBank/DDBJ databases">
        <authorList>
            <person name="McCartney M.A."/>
            <person name="Auch B."/>
            <person name="Kono T."/>
            <person name="Mallez S."/>
            <person name="Becker A."/>
            <person name="Gohl D.M."/>
            <person name="Silverstein K.A.T."/>
            <person name="Koren S."/>
            <person name="Bechman K.B."/>
            <person name="Herman A."/>
            <person name="Abrahante J.E."/>
            <person name="Garbe J."/>
        </authorList>
    </citation>
    <scope>NUCLEOTIDE SEQUENCE</scope>
    <source>
        <strain evidence="1">Duluth1</strain>
        <tissue evidence="1">Whole animal</tissue>
    </source>
</reference>
<keyword evidence="2" id="KW-1185">Reference proteome</keyword>
<evidence type="ECO:0000313" key="1">
    <source>
        <dbReference type="EMBL" id="KAH3896500.1"/>
    </source>
</evidence>
<gene>
    <name evidence="1" type="ORF">DPMN_020677</name>
</gene>
<dbReference type="EMBL" id="JAIWYP010000001">
    <property type="protein sequence ID" value="KAH3896500.1"/>
    <property type="molecule type" value="Genomic_DNA"/>
</dbReference>
<name>A0A9D4NLG7_DREPO</name>
<proteinExistence type="predicted"/>
<dbReference type="Proteomes" id="UP000828390">
    <property type="component" value="Unassembled WGS sequence"/>
</dbReference>
<evidence type="ECO:0000313" key="2">
    <source>
        <dbReference type="Proteomes" id="UP000828390"/>
    </source>
</evidence>